<keyword evidence="1" id="KW-0645">Protease</keyword>
<dbReference type="InterPro" id="IPR046449">
    <property type="entry name" value="DEGP_PDZ_sf"/>
</dbReference>
<protein>
    <recommendedName>
        <fullName evidence="4">Protease Do-like PDZ domain-containing protein</fullName>
    </recommendedName>
</protein>
<reference evidence="5" key="1">
    <citation type="submission" date="2023-02" db="EMBL/GenBank/DDBJ databases">
        <title>Genome of toxic invasive species Heracleum sosnowskyi carries increased number of genes despite the absence of recent whole-genome duplications.</title>
        <authorList>
            <person name="Schelkunov M."/>
            <person name="Shtratnikova V."/>
            <person name="Makarenko M."/>
            <person name="Klepikova A."/>
            <person name="Omelchenko D."/>
            <person name="Novikova G."/>
            <person name="Obukhova E."/>
            <person name="Bogdanov V."/>
            <person name="Penin A."/>
            <person name="Logacheva M."/>
        </authorList>
    </citation>
    <scope>NUCLEOTIDE SEQUENCE</scope>
    <source>
        <strain evidence="5">Hsosn_3</strain>
        <tissue evidence="5">Leaf</tissue>
    </source>
</reference>
<dbReference type="Proteomes" id="UP001237642">
    <property type="component" value="Unassembled WGS sequence"/>
</dbReference>
<organism evidence="5 6">
    <name type="scientific">Heracleum sosnowskyi</name>
    <dbReference type="NCBI Taxonomy" id="360622"/>
    <lineage>
        <taxon>Eukaryota</taxon>
        <taxon>Viridiplantae</taxon>
        <taxon>Streptophyta</taxon>
        <taxon>Embryophyta</taxon>
        <taxon>Tracheophyta</taxon>
        <taxon>Spermatophyta</taxon>
        <taxon>Magnoliopsida</taxon>
        <taxon>eudicotyledons</taxon>
        <taxon>Gunneridae</taxon>
        <taxon>Pentapetalae</taxon>
        <taxon>asterids</taxon>
        <taxon>campanulids</taxon>
        <taxon>Apiales</taxon>
        <taxon>Apiaceae</taxon>
        <taxon>Apioideae</taxon>
        <taxon>apioid superclade</taxon>
        <taxon>Tordylieae</taxon>
        <taxon>Tordyliinae</taxon>
        <taxon>Heracleum</taxon>
    </lineage>
</organism>
<keyword evidence="6" id="KW-1185">Reference proteome</keyword>
<dbReference type="Pfam" id="PF17815">
    <property type="entry name" value="PDZ_3"/>
    <property type="match status" value="1"/>
</dbReference>
<proteinExistence type="predicted"/>
<dbReference type="GO" id="GO:0004252">
    <property type="term" value="F:serine-type endopeptidase activity"/>
    <property type="evidence" value="ECO:0007669"/>
    <property type="project" value="TreeGrafter"/>
</dbReference>
<dbReference type="AlphaFoldDB" id="A0AAD8H6H7"/>
<feature type="domain" description="Protease Do-like PDZ" evidence="4">
    <location>
        <begin position="58"/>
        <end position="139"/>
    </location>
</feature>
<comment type="caution">
    <text evidence="5">The sequence shown here is derived from an EMBL/GenBank/DDBJ whole genome shotgun (WGS) entry which is preliminary data.</text>
</comment>
<evidence type="ECO:0000256" key="1">
    <source>
        <dbReference type="ARBA" id="ARBA00022670"/>
    </source>
</evidence>
<evidence type="ECO:0000259" key="4">
    <source>
        <dbReference type="Pfam" id="PF17815"/>
    </source>
</evidence>
<dbReference type="PANTHER" id="PTHR45980:SF9">
    <property type="entry name" value="PROTEASE DO-LIKE 10, MITOCHONDRIAL-RELATED"/>
    <property type="match status" value="1"/>
</dbReference>
<evidence type="ECO:0000256" key="3">
    <source>
        <dbReference type="ARBA" id="ARBA00022825"/>
    </source>
</evidence>
<sequence>MRRCTLSTKCNSLCHWGRNLFKIQLNQGNQPDRHLNQFSSPANSALFNAAQTTPNNQMVLMDDTNAGYERLAELQVKKVNGIKIENLAQLCRVVGECKEESVRFDLDDDRVIVLNYDRAKVATSQILKCHRISSAMSLDLVSQQDVPR</sequence>
<evidence type="ECO:0000313" key="5">
    <source>
        <dbReference type="EMBL" id="KAK1360686.1"/>
    </source>
</evidence>
<keyword evidence="3" id="KW-0720">Serine protease</keyword>
<dbReference type="GO" id="GO:0006508">
    <property type="term" value="P:proteolysis"/>
    <property type="evidence" value="ECO:0007669"/>
    <property type="project" value="UniProtKB-KW"/>
</dbReference>
<dbReference type="EMBL" id="JAUIZM010000010">
    <property type="protein sequence ID" value="KAK1360686.1"/>
    <property type="molecule type" value="Genomic_DNA"/>
</dbReference>
<evidence type="ECO:0000313" key="6">
    <source>
        <dbReference type="Proteomes" id="UP001237642"/>
    </source>
</evidence>
<keyword evidence="2" id="KW-0378">Hydrolase</keyword>
<reference evidence="5" key="2">
    <citation type="submission" date="2023-05" db="EMBL/GenBank/DDBJ databases">
        <authorList>
            <person name="Schelkunov M.I."/>
        </authorList>
    </citation>
    <scope>NUCLEOTIDE SEQUENCE</scope>
    <source>
        <strain evidence="5">Hsosn_3</strain>
        <tissue evidence="5">Leaf</tissue>
    </source>
</reference>
<name>A0AAD8H6H7_9APIA</name>
<evidence type="ECO:0000256" key="2">
    <source>
        <dbReference type="ARBA" id="ARBA00022801"/>
    </source>
</evidence>
<dbReference type="PANTHER" id="PTHR45980">
    <property type="match status" value="1"/>
</dbReference>
<dbReference type="Gene3D" id="3.20.190.20">
    <property type="match status" value="1"/>
</dbReference>
<accession>A0AAD8H6H7</accession>
<dbReference type="InterPro" id="IPR041517">
    <property type="entry name" value="DEGP_PDZ"/>
</dbReference>
<gene>
    <name evidence="5" type="ORF">POM88_045160</name>
</gene>